<keyword evidence="2" id="KW-0812">Transmembrane</keyword>
<keyword evidence="4" id="KW-0472">Membrane</keyword>
<reference evidence="6" key="1">
    <citation type="submission" date="2017-04" db="EMBL/GenBank/DDBJ databases">
        <authorList>
            <person name="Varghese N."/>
            <person name="Submissions S."/>
        </authorList>
    </citation>
    <scope>NUCLEOTIDE SEQUENCE [LARGE SCALE GENOMIC DNA]</scope>
    <source>
        <strain evidence="6">DSM 9293</strain>
    </source>
</reference>
<keyword evidence="6" id="KW-1185">Reference proteome</keyword>
<name>A0A1W1WEQ2_SULTA</name>
<organism evidence="5 6">
    <name type="scientific">Sulfobacillus thermosulfidooxidans (strain DSM 9293 / VKM B-1269 / AT-1)</name>
    <dbReference type="NCBI Taxonomy" id="929705"/>
    <lineage>
        <taxon>Bacteria</taxon>
        <taxon>Bacillati</taxon>
        <taxon>Bacillota</taxon>
        <taxon>Clostridia</taxon>
        <taxon>Eubacteriales</taxon>
        <taxon>Clostridiales Family XVII. Incertae Sedis</taxon>
        <taxon>Sulfobacillus</taxon>
    </lineage>
</organism>
<evidence type="ECO:0000256" key="3">
    <source>
        <dbReference type="ARBA" id="ARBA00022989"/>
    </source>
</evidence>
<dbReference type="AlphaFoldDB" id="A0A1W1WEQ2"/>
<dbReference type="Pfam" id="PF04184">
    <property type="entry name" value="ST7"/>
    <property type="match status" value="1"/>
</dbReference>
<comment type="subcellular location">
    <subcellularLocation>
        <location evidence="1">Membrane</location>
        <topology evidence="1">Multi-pass membrane protein</topology>
    </subcellularLocation>
</comment>
<dbReference type="InterPro" id="IPR007311">
    <property type="entry name" value="ST7"/>
</dbReference>
<dbReference type="SUPFAM" id="SSF48452">
    <property type="entry name" value="TPR-like"/>
    <property type="match status" value="1"/>
</dbReference>
<evidence type="ECO:0000313" key="6">
    <source>
        <dbReference type="Proteomes" id="UP000192660"/>
    </source>
</evidence>
<protein>
    <submittedName>
        <fullName evidence="5">ST7 protein</fullName>
    </submittedName>
</protein>
<dbReference type="Gene3D" id="1.25.40.10">
    <property type="entry name" value="Tetratricopeptide repeat domain"/>
    <property type="match status" value="1"/>
</dbReference>
<evidence type="ECO:0000313" key="5">
    <source>
        <dbReference type="EMBL" id="SMC04649.1"/>
    </source>
</evidence>
<accession>A0A1W1WEQ2</accession>
<dbReference type="InterPro" id="IPR011990">
    <property type="entry name" value="TPR-like_helical_dom_sf"/>
</dbReference>
<dbReference type="EMBL" id="FWWY01000001">
    <property type="protein sequence ID" value="SMC04649.1"/>
    <property type="molecule type" value="Genomic_DNA"/>
</dbReference>
<dbReference type="GO" id="GO:0016020">
    <property type="term" value="C:membrane"/>
    <property type="evidence" value="ECO:0007669"/>
    <property type="project" value="UniProtKB-SubCell"/>
</dbReference>
<dbReference type="Proteomes" id="UP000192660">
    <property type="component" value="Unassembled WGS sequence"/>
</dbReference>
<keyword evidence="3" id="KW-1133">Transmembrane helix</keyword>
<evidence type="ECO:0000256" key="4">
    <source>
        <dbReference type="ARBA" id="ARBA00023136"/>
    </source>
</evidence>
<evidence type="ECO:0000256" key="1">
    <source>
        <dbReference type="ARBA" id="ARBA00004141"/>
    </source>
</evidence>
<sequence length="316" mass="36754">MMSTNKSFQGSIPYSLSVAPPPMATELLMSKIGRLLQQENFNSASLEDLNKFLLSAEAQKMLSEMETDEPKEKARELVMLAWESQKPRRYELAKQALSMNPHCSDAYLILAETTNTWRKQKRYFEQAVVASENLIYEYQELAKQDESPNSLYGIVEVRPWFRAKLAMGRILSDGGLLDEARAIFLEILKWDPEDHLGVRYDLIRVLHEQDDLDELSALFVQFEDDTGTFLEYERLWLAIRRQRVDAEEYLQRAKRANPHFLAIVMEPYENVDTEFMTIGSREEAALYFNFSASWWGQDINILKWVIDHWSNQSASS</sequence>
<gene>
    <name evidence="5" type="ORF">SAMN00768000_1764</name>
</gene>
<proteinExistence type="predicted"/>
<evidence type="ECO:0000256" key="2">
    <source>
        <dbReference type="ARBA" id="ARBA00022692"/>
    </source>
</evidence>
<dbReference type="OrthoDB" id="9801392at2"/>